<dbReference type="SUPFAM" id="SSF53041">
    <property type="entry name" value="Resolvase-like"/>
    <property type="match status" value="1"/>
</dbReference>
<dbReference type="InterPro" id="IPR050639">
    <property type="entry name" value="SSR_resolvase"/>
</dbReference>
<evidence type="ECO:0000259" key="4">
    <source>
        <dbReference type="PROSITE" id="PS51736"/>
    </source>
</evidence>
<name>A0A928V0C6_9SPHI</name>
<keyword evidence="2" id="KW-0233">DNA recombination</keyword>
<organism evidence="6 7">
    <name type="scientific">Sphingobacterium hungaricum</name>
    <dbReference type="NCBI Taxonomy" id="2082723"/>
    <lineage>
        <taxon>Bacteria</taxon>
        <taxon>Pseudomonadati</taxon>
        <taxon>Bacteroidota</taxon>
        <taxon>Sphingobacteriia</taxon>
        <taxon>Sphingobacteriales</taxon>
        <taxon>Sphingobacteriaceae</taxon>
        <taxon>Sphingobacterium</taxon>
    </lineage>
</organism>
<evidence type="ECO:0000313" key="6">
    <source>
        <dbReference type="EMBL" id="MBE8714770.1"/>
    </source>
</evidence>
<dbReference type="InterPro" id="IPR038109">
    <property type="entry name" value="DNA_bind_recomb_sf"/>
</dbReference>
<comment type="caution">
    <text evidence="6">The sequence shown here is derived from an EMBL/GenBank/DDBJ whole genome shotgun (WGS) entry which is preliminary data.</text>
</comment>
<keyword evidence="3" id="KW-0175">Coiled coil</keyword>
<evidence type="ECO:0000313" key="7">
    <source>
        <dbReference type="Proteomes" id="UP000616201"/>
    </source>
</evidence>
<dbReference type="PANTHER" id="PTHR30461">
    <property type="entry name" value="DNA-INVERTASE FROM LAMBDOID PROPHAGE"/>
    <property type="match status" value="1"/>
</dbReference>
<evidence type="ECO:0000259" key="5">
    <source>
        <dbReference type="PROSITE" id="PS51737"/>
    </source>
</evidence>
<dbReference type="Gene3D" id="3.90.1750.20">
    <property type="entry name" value="Putative Large Serine Recombinase, Chain B, Domain 2"/>
    <property type="match status" value="1"/>
</dbReference>
<dbReference type="Proteomes" id="UP000616201">
    <property type="component" value="Unassembled WGS sequence"/>
</dbReference>
<feature type="domain" description="Recombinase" evidence="5">
    <location>
        <begin position="179"/>
        <end position="284"/>
    </location>
</feature>
<gene>
    <name evidence="6" type="ORF">C4F49_13870</name>
</gene>
<dbReference type="InterPro" id="IPR006119">
    <property type="entry name" value="Resolv_N"/>
</dbReference>
<dbReference type="Pfam" id="PF07508">
    <property type="entry name" value="Recombinase"/>
    <property type="match status" value="1"/>
</dbReference>
<protein>
    <submittedName>
        <fullName evidence="6">Resolvase</fullName>
    </submittedName>
</protein>
<evidence type="ECO:0000256" key="3">
    <source>
        <dbReference type="SAM" id="Coils"/>
    </source>
</evidence>
<evidence type="ECO:0000256" key="2">
    <source>
        <dbReference type="ARBA" id="ARBA00023172"/>
    </source>
</evidence>
<dbReference type="EMBL" id="PRDK01000008">
    <property type="protein sequence ID" value="MBE8714770.1"/>
    <property type="molecule type" value="Genomic_DNA"/>
</dbReference>
<dbReference type="AlphaFoldDB" id="A0A928V0C6"/>
<reference evidence="6" key="1">
    <citation type="submission" date="2018-02" db="EMBL/GenBank/DDBJ databases">
        <authorList>
            <person name="Vasarhelyi B.M."/>
            <person name="Deshmukh S."/>
            <person name="Balint B."/>
            <person name="Kukolya J."/>
        </authorList>
    </citation>
    <scope>NUCLEOTIDE SEQUENCE</scope>
    <source>
        <strain evidence="6">KB22</strain>
    </source>
</reference>
<keyword evidence="7" id="KW-1185">Reference proteome</keyword>
<dbReference type="GO" id="GO:0000150">
    <property type="term" value="F:DNA strand exchange activity"/>
    <property type="evidence" value="ECO:0007669"/>
    <property type="project" value="InterPro"/>
</dbReference>
<dbReference type="SMART" id="SM00857">
    <property type="entry name" value="Resolvase"/>
    <property type="match status" value="1"/>
</dbReference>
<feature type="domain" description="Resolvase/invertase-type recombinase catalytic" evidence="4">
    <location>
        <begin position="25"/>
        <end position="172"/>
    </location>
</feature>
<dbReference type="InterPro" id="IPR036162">
    <property type="entry name" value="Resolvase-like_N_sf"/>
</dbReference>
<proteinExistence type="predicted"/>
<dbReference type="Pfam" id="PF00239">
    <property type="entry name" value="Resolvase"/>
    <property type="match status" value="1"/>
</dbReference>
<dbReference type="Gene3D" id="3.40.50.1390">
    <property type="entry name" value="Resolvase, N-terminal catalytic domain"/>
    <property type="match status" value="1"/>
</dbReference>
<dbReference type="PANTHER" id="PTHR30461:SF2">
    <property type="entry name" value="SERINE RECOMBINASE PINE-RELATED"/>
    <property type="match status" value="1"/>
</dbReference>
<evidence type="ECO:0000256" key="1">
    <source>
        <dbReference type="ARBA" id="ARBA00023125"/>
    </source>
</evidence>
<dbReference type="GO" id="GO:0003677">
    <property type="term" value="F:DNA binding"/>
    <property type="evidence" value="ECO:0007669"/>
    <property type="project" value="UniProtKB-KW"/>
</dbReference>
<dbReference type="PROSITE" id="PS51736">
    <property type="entry name" value="RECOMBINASES_3"/>
    <property type="match status" value="1"/>
</dbReference>
<feature type="coiled-coil region" evidence="3">
    <location>
        <begin position="373"/>
        <end position="442"/>
    </location>
</feature>
<dbReference type="RefSeq" id="WP_196936631.1">
    <property type="nucleotide sequence ID" value="NZ_MU158698.1"/>
</dbReference>
<dbReference type="InterPro" id="IPR011109">
    <property type="entry name" value="DNA_bind_recombinase_dom"/>
</dbReference>
<sequence>MSDSLVFESFAKGKKAPKSIKRSKECVIYTRVSSQQQADNLSLATQLKSCTLYAEKMGYNIVNTFGGTYESAENDERKQFTSMISFVKKYKGKISYILVYSLERFSRNDNSIWLTNELRKLGIEIVSVTQPIDTSNASGQMQQKMLFLFGEFDNQLRKQKCTAGIKEMLLKGDWPTKPPVGYDVTKLNGKRKIVVNEVGRLIRQAFQWKANENLTGEVIRHRLAEKGFNIGRMQISRVLHNPFYCGLIVHNMLEGRVVEGNHEQLISKEVFLRVNGLMKDNAHGYTINEENVAIPLKRFVCCGHCGMPLRGYVVKRKKIHYYKCNTKACNNNKNAKDLNDMFARILEVFKIEEAKDIIKLIKTQTIALFNQLTANKQDDYKLLQKEYSDLEKKIIRLEERYIEEEINKELYNKYRTRYVKEKEEIQDKLTKLSRQVSNLEKSIAFTIKFALELPLKWVSADYNTKQRIQFLLFPKGLSYSKKTNECRTERINLVFLYIAYFQQIISNKKRGIPELGLDFSSFSRWVRKCTKCRTLLRISKIFYLRKISWSNLSLDHQDQGRFINMNLIKNRLECSFGKFEINKTNCCQSGSSLFLSVSASFISNL</sequence>
<accession>A0A928V0C6</accession>
<keyword evidence="1" id="KW-0238">DNA-binding</keyword>
<dbReference type="CDD" id="cd00338">
    <property type="entry name" value="Ser_Recombinase"/>
    <property type="match status" value="1"/>
</dbReference>
<dbReference type="PROSITE" id="PS51737">
    <property type="entry name" value="RECOMBINASE_DNA_BIND"/>
    <property type="match status" value="1"/>
</dbReference>